<evidence type="ECO:0000313" key="1">
    <source>
        <dbReference type="EMBL" id="KAI0030293.1"/>
    </source>
</evidence>
<feature type="non-terminal residue" evidence="1">
    <location>
        <position position="94"/>
    </location>
</feature>
<dbReference type="Proteomes" id="UP000814128">
    <property type="component" value="Unassembled WGS sequence"/>
</dbReference>
<proteinExistence type="predicted"/>
<keyword evidence="2" id="KW-1185">Reference proteome</keyword>
<gene>
    <name evidence="1" type="ORF">K488DRAFT_54536</name>
</gene>
<reference evidence="1" key="2">
    <citation type="journal article" date="2022" name="New Phytol.">
        <title>Evolutionary transition to the ectomycorrhizal habit in the genomes of a hyperdiverse lineage of mushroom-forming fungi.</title>
        <authorList>
            <person name="Looney B."/>
            <person name="Miyauchi S."/>
            <person name="Morin E."/>
            <person name="Drula E."/>
            <person name="Courty P.E."/>
            <person name="Kohler A."/>
            <person name="Kuo A."/>
            <person name="LaButti K."/>
            <person name="Pangilinan J."/>
            <person name="Lipzen A."/>
            <person name="Riley R."/>
            <person name="Andreopoulos W."/>
            <person name="He G."/>
            <person name="Johnson J."/>
            <person name="Nolan M."/>
            <person name="Tritt A."/>
            <person name="Barry K.W."/>
            <person name="Grigoriev I.V."/>
            <person name="Nagy L.G."/>
            <person name="Hibbett D."/>
            <person name="Henrissat B."/>
            <person name="Matheny P.B."/>
            <person name="Labbe J."/>
            <person name="Martin F.M."/>
        </authorList>
    </citation>
    <scope>NUCLEOTIDE SEQUENCE</scope>
    <source>
        <strain evidence="1">EC-137</strain>
    </source>
</reference>
<sequence>MESLNLTTLASSLPPSANAATEKALLDDFKAAAASVTTLYRSSLKASKRSYDQGYAAACHEVLAMIQQGVSDHADPALHVARVMDWLEARLDAV</sequence>
<evidence type="ECO:0000313" key="2">
    <source>
        <dbReference type="Proteomes" id="UP000814128"/>
    </source>
</evidence>
<reference evidence="1" key="1">
    <citation type="submission" date="2021-02" db="EMBL/GenBank/DDBJ databases">
        <authorList>
            <consortium name="DOE Joint Genome Institute"/>
            <person name="Ahrendt S."/>
            <person name="Looney B.P."/>
            <person name="Miyauchi S."/>
            <person name="Morin E."/>
            <person name="Drula E."/>
            <person name="Courty P.E."/>
            <person name="Chicoki N."/>
            <person name="Fauchery L."/>
            <person name="Kohler A."/>
            <person name="Kuo A."/>
            <person name="Labutti K."/>
            <person name="Pangilinan J."/>
            <person name="Lipzen A."/>
            <person name="Riley R."/>
            <person name="Andreopoulos W."/>
            <person name="He G."/>
            <person name="Johnson J."/>
            <person name="Barry K.W."/>
            <person name="Grigoriev I.V."/>
            <person name="Nagy L."/>
            <person name="Hibbett D."/>
            <person name="Henrissat B."/>
            <person name="Matheny P.B."/>
            <person name="Labbe J."/>
            <person name="Martin F."/>
        </authorList>
    </citation>
    <scope>NUCLEOTIDE SEQUENCE</scope>
    <source>
        <strain evidence="1">EC-137</strain>
    </source>
</reference>
<organism evidence="1 2">
    <name type="scientific">Vararia minispora EC-137</name>
    <dbReference type="NCBI Taxonomy" id="1314806"/>
    <lineage>
        <taxon>Eukaryota</taxon>
        <taxon>Fungi</taxon>
        <taxon>Dikarya</taxon>
        <taxon>Basidiomycota</taxon>
        <taxon>Agaricomycotina</taxon>
        <taxon>Agaricomycetes</taxon>
        <taxon>Russulales</taxon>
        <taxon>Lachnocladiaceae</taxon>
        <taxon>Vararia</taxon>
    </lineage>
</organism>
<comment type="caution">
    <text evidence="1">The sequence shown here is derived from an EMBL/GenBank/DDBJ whole genome shotgun (WGS) entry which is preliminary data.</text>
</comment>
<dbReference type="EMBL" id="MU273629">
    <property type="protein sequence ID" value="KAI0030293.1"/>
    <property type="molecule type" value="Genomic_DNA"/>
</dbReference>
<name>A0ACB8QF31_9AGAM</name>
<accession>A0ACB8QF31</accession>
<protein>
    <submittedName>
        <fullName evidence="1">Uncharacterized protein</fullName>
    </submittedName>
</protein>